<dbReference type="EMBL" id="JAEAOA010001692">
    <property type="protein sequence ID" value="KAK3610784.1"/>
    <property type="molecule type" value="Genomic_DNA"/>
</dbReference>
<reference evidence="2" key="1">
    <citation type="journal article" date="2021" name="Genome Biol. Evol.">
        <title>A High-Quality Reference Genome for a Parasitic Bivalve with Doubly Uniparental Inheritance (Bivalvia: Unionida).</title>
        <authorList>
            <person name="Smith C.H."/>
        </authorList>
    </citation>
    <scope>NUCLEOTIDE SEQUENCE</scope>
    <source>
        <strain evidence="2">CHS0354</strain>
    </source>
</reference>
<organism evidence="2 3">
    <name type="scientific">Potamilus streckersoni</name>
    <dbReference type="NCBI Taxonomy" id="2493646"/>
    <lineage>
        <taxon>Eukaryota</taxon>
        <taxon>Metazoa</taxon>
        <taxon>Spiralia</taxon>
        <taxon>Lophotrochozoa</taxon>
        <taxon>Mollusca</taxon>
        <taxon>Bivalvia</taxon>
        <taxon>Autobranchia</taxon>
        <taxon>Heteroconchia</taxon>
        <taxon>Palaeoheterodonta</taxon>
        <taxon>Unionida</taxon>
        <taxon>Unionoidea</taxon>
        <taxon>Unionidae</taxon>
        <taxon>Ambleminae</taxon>
        <taxon>Lampsilini</taxon>
        <taxon>Potamilus</taxon>
    </lineage>
</organism>
<evidence type="ECO:0000313" key="2">
    <source>
        <dbReference type="EMBL" id="KAK3610784.1"/>
    </source>
</evidence>
<keyword evidence="3" id="KW-1185">Reference proteome</keyword>
<protein>
    <submittedName>
        <fullName evidence="2">Uncharacterized protein</fullName>
    </submittedName>
</protein>
<sequence>MMTDEATGMLKREEDIEEEIQTQPTKTLKFTPTSKTDWAKNINLQKIANGKLKEGSEERSVKFTCVMHSAFETMLKSKQMTVFGILYNSHNIIEAIFSKASIVESTDDTYSTLINRVHGKIDILDETATGKPFRTSFDQTYTAASSGQIM</sequence>
<gene>
    <name evidence="2" type="ORF">CHS0354_028200</name>
</gene>
<dbReference type="Proteomes" id="UP001195483">
    <property type="component" value="Unassembled WGS sequence"/>
</dbReference>
<reference evidence="2" key="2">
    <citation type="journal article" date="2021" name="Genome Biol. Evol.">
        <title>Developing a high-quality reference genome for a parasitic bivalve with doubly uniparental inheritance (Bivalvia: Unionida).</title>
        <authorList>
            <person name="Smith C.H."/>
        </authorList>
    </citation>
    <scope>NUCLEOTIDE SEQUENCE</scope>
    <source>
        <strain evidence="2">CHS0354</strain>
        <tissue evidence="2">Mantle</tissue>
    </source>
</reference>
<evidence type="ECO:0000256" key="1">
    <source>
        <dbReference type="SAM" id="MobiDB-lite"/>
    </source>
</evidence>
<name>A0AAE0WE24_9BIVA</name>
<comment type="caution">
    <text evidence="2">The sequence shown here is derived from an EMBL/GenBank/DDBJ whole genome shotgun (WGS) entry which is preliminary data.</text>
</comment>
<accession>A0AAE0WE24</accession>
<reference evidence="2" key="3">
    <citation type="submission" date="2023-05" db="EMBL/GenBank/DDBJ databases">
        <authorList>
            <person name="Smith C.H."/>
        </authorList>
    </citation>
    <scope>NUCLEOTIDE SEQUENCE</scope>
    <source>
        <strain evidence="2">CHS0354</strain>
        <tissue evidence="2">Mantle</tissue>
    </source>
</reference>
<proteinExistence type="predicted"/>
<dbReference type="AlphaFoldDB" id="A0AAE0WE24"/>
<feature type="region of interest" description="Disordered" evidence="1">
    <location>
        <begin position="1"/>
        <end position="25"/>
    </location>
</feature>
<evidence type="ECO:0000313" key="3">
    <source>
        <dbReference type="Proteomes" id="UP001195483"/>
    </source>
</evidence>